<accession>F8A8L8</accession>
<name>F8A8L8_THEID</name>
<evidence type="ECO:0000259" key="10">
    <source>
        <dbReference type="PROSITE" id="PS51918"/>
    </source>
</evidence>
<keyword evidence="8" id="KW-0408">Iron</keyword>
<evidence type="ECO:0000256" key="5">
    <source>
        <dbReference type="ARBA" id="ARBA00022691"/>
    </source>
</evidence>
<evidence type="ECO:0000256" key="1">
    <source>
        <dbReference type="ARBA" id="ARBA00001966"/>
    </source>
</evidence>
<evidence type="ECO:0000256" key="4">
    <source>
        <dbReference type="ARBA" id="ARBA00022485"/>
    </source>
</evidence>
<dbReference type="Pfam" id="PF04055">
    <property type="entry name" value="Radical_SAM"/>
    <property type="match status" value="1"/>
</dbReference>
<dbReference type="InterPro" id="IPR058240">
    <property type="entry name" value="rSAM_sf"/>
</dbReference>
<dbReference type="OrthoDB" id="9782387at2"/>
<reference evidence="11 12" key="2">
    <citation type="journal article" date="2012" name="Stand. Genomic Sci.">
        <title>Complete genome sequence of the thermophilic sulfate-reducing ocean bacterium Thermodesulfatator indicus type strain (CIR29812(T)).</title>
        <authorList>
            <person name="Anderson I."/>
            <person name="Saunders E."/>
            <person name="Lapidus A."/>
            <person name="Nolan M."/>
            <person name="Lucas S."/>
            <person name="Tice H."/>
            <person name="Del Rio T.G."/>
            <person name="Cheng J.F."/>
            <person name="Han C."/>
            <person name="Tapia R."/>
            <person name="Goodwin L.A."/>
            <person name="Pitluck S."/>
            <person name="Liolios K."/>
            <person name="Mavromatis K."/>
            <person name="Pagani I."/>
            <person name="Ivanova N."/>
            <person name="Mikhailova N."/>
            <person name="Pati A."/>
            <person name="Chen A."/>
            <person name="Palaniappan K."/>
            <person name="Land M."/>
            <person name="Hauser L."/>
            <person name="Jeffries C.D."/>
            <person name="Chang Y.J."/>
            <person name="Brambilla E.M."/>
            <person name="Rohde M."/>
            <person name="Spring S."/>
            <person name="Goker M."/>
            <person name="Detter J.C."/>
            <person name="Woyke T."/>
            <person name="Bristow J."/>
            <person name="Eisen J.A."/>
            <person name="Markowitz V."/>
            <person name="Hugenholtz P."/>
            <person name="Kyrpides N.C."/>
            <person name="Klenk H.P."/>
        </authorList>
    </citation>
    <scope>NUCLEOTIDE SEQUENCE [LARGE SCALE GENOMIC DNA]</scope>
    <source>
        <strain evidence="12">DSM 15286 / JCM 11887 / CIR29812</strain>
    </source>
</reference>
<dbReference type="Gene3D" id="3.20.20.70">
    <property type="entry name" value="Aldolase class I"/>
    <property type="match status" value="1"/>
</dbReference>
<feature type="domain" description="Radical SAM core" evidence="10">
    <location>
        <begin position="12"/>
        <end position="225"/>
    </location>
</feature>
<evidence type="ECO:0000256" key="8">
    <source>
        <dbReference type="ARBA" id="ARBA00023004"/>
    </source>
</evidence>
<comment type="similarity">
    <text evidence="2">Belongs to the organic radical-activating enzymes family.</text>
</comment>
<sequence>MIKGFRGTSLVDYPGKISAVIFFGGCNFRCPFCYNIDLVLPERLKELPELDIDHILTELKRRKGFISGVVITGGEPTLHSRLLRALLERIKAELNLPVKLDTNGSQPEVINSLIKENLVDFIAIDFKTAPERYPEIRGDFNKIEQTLSLVRGQVPFEIRITAVPYFISFKELEALVPFMHGAERVAIQRFMNEYERLNPEIDLGVYGPEDLKEFKSFLEGKIDVPVVLRNV</sequence>
<keyword evidence="7" id="KW-0560">Oxidoreductase</keyword>
<dbReference type="PATRIC" id="fig|667014.3.peg.1275"/>
<dbReference type="EMBL" id="CP002683">
    <property type="protein sequence ID" value="AEH45106.1"/>
    <property type="molecule type" value="Genomic_DNA"/>
</dbReference>
<dbReference type="RefSeq" id="WP_013907848.1">
    <property type="nucleotide sequence ID" value="NC_015681.1"/>
</dbReference>
<dbReference type="STRING" id="667014.Thein_1238"/>
<keyword evidence="6" id="KW-0479">Metal-binding</keyword>
<dbReference type="GO" id="GO:0046872">
    <property type="term" value="F:metal ion binding"/>
    <property type="evidence" value="ECO:0007669"/>
    <property type="project" value="UniProtKB-KW"/>
</dbReference>
<gene>
    <name evidence="11" type="ordered locus">Thein_1238</name>
</gene>
<dbReference type="InterPro" id="IPR001989">
    <property type="entry name" value="Radical_activat_CS"/>
</dbReference>
<comment type="cofactor">
    <cofactor evidence="1">
        <name>[4Fe-4S] cluster</name>
        <dbReference type="ChEBI" id="CHEBI:49883"/>
    </cofactor>
</comment>
<keyword evidence="4" id="KW-0004">4Fe-4S</keyword>
<dbReference type="GO" id="GO:0016491">
    <property type="term" value="F:oxidoreductase activity"/>
    <property type="evidence" value="ECO:0007669"/>
    <property type="project" value="UniProtKB-KW"/>
</dbReference>
<dbReference type="SUPFAM" id="SSF102114">
    <property type="entry name" value="Radical SAM enzymes"/>
    <property type="match status" value="1"/>
</dbReference>
<dbReference type="NCBIfam" id="TIGR02495">
    <property type="entry name" value="NrdG2"/>
    <property type="match status" value="1"/>
</dbReference>
<dbReference type="KEGG" id="tid:Thein_1238"/>
<proteinExistence type="inferred from homology"/>
<dbReference type="InterPro" id="IPR013785">
    <property type="entry name" value="Aldolase_TIM"/>
</dbReference>
<evidence type="ECO:0000313" key="11">
    <source>
        <dbReference type="EMBL" id="AEH45106.1"/>
    </source>
</evidence>
<organism evidence="11 12">
    <name type="scientific">Thermodesulfatator indicus (strain DSM 15286 / JCM 11887 / CIR29812)</name>
    <dbReference type="NCBI Taxonomy" id="667014"/>
    <lineage>
        <taxon>Bacteria</taxon>
        <taxon>Pseudomonadati</taxon>
        <taxon>Thermodesulfobacteriota</taxon>
        <taxon>Thermodesulfobacteria</taxon>
        <taxon>Thermodesulfobacteriales</taxon>
        <taxon>Thermodesulfatatoraceae</taxon>
        <taxon>Thermodesulfatator</taxon>
    </lineage>
</organism>
<comment type="subunit">
    <text evidence="3">Monomer.</text>
</comment>
<evidence type="ECO:0000256" key="3">
    <source>
        <dbReference type="ARBA" id="ARBA00011245"/>
    </source>
</evidence>
<dbReference type="FunCoup" id="F8A8L8">
    <property type="interactions" value="75"/>
</dbReference>
<dbReference type="InterPro" id="IPR012840">
    <property type="entry name" value="NrdG2"/>
</dbReference>
<dbReference type="PROSITE" id="PS51918">
    <property type="entry name" value="RADICAL_SAM"/>
    <property type="match status" value="1"/>
</dbReference>
<dbReference type="InParanoid" id="F8A8L8"/>
<dbReference type="eggNOG" id="COG1180">
    <property type="taxonomic scope" value="Bacteria"/>
</dbReference>
<dbReference type="AlphaFoldDB" id="F8A8L8"/>
<evidence type="ECO:0000256" key="6">
    <source>
        <dbReference type="ARBA" id="ARBA00022723"/>
    </source>
</evidence>
<dbReference type="PaxDb" id="667014-Thein_1238"/>
<evidence type="ECO:0000313" key="12">
    <source>
        <dbReference type="Proteomes" id="UP000006793"/>
    </source>
</evidence>
<keyword evidence="12" id="KW-1185">Reference proteome</keyword>
<dbReference type="PROSITE" id="PS01087">
    <property type="entry name" value="RADICAL_ACTIVATING"/>
    <property type="match status" value="1"/>
</dbReference>
<dbReference type="GO" id="GO:0051539">
    <property type="term" value="F:4 iron, 4 sulfur cluster binding"/>
    <property type="evidence" value="ECO:0007669"/>
    <property type="project" value="UniProtKB-KW"/>
</dbReference>
<evidence type="ECO:0000256" key="2">
    <source>
        <dbReference type="ARBA" id="ARBA00009777"/>
    </source>
</evidence>
<dbReference type="CDD" id="cd01335">
    <property type="entry name" value="Radical_SAM"/>
    <property type="match status" value="1"/>
</dbReference>
<reference evidence="12" key="1">
    <citation type="submission" date="2011-04" db="EMBL/GenBank/DDBJ databases">
        <title>The complete genome of Thermodesulfatator indicus DSM 15286.</title>
        <authorList>
            <person name="Lucas S."/>
            <person name="Copeland A."/>
            <person name="Lapidus A."/>
            <person name="Bruce D."/>
            <person name="Goodwin L."/>
            <person name="Pitluck S."/>
            <person name="Peters L."/>
            <person name="Kyrpides N."/>
            <person name="Mavromatis K."/>
            <person name="Pagani I."/>
            <person name="Ivanova N."/>
            <person name="Saunders L."/>
            <person name="Detter J.C."/>
            <person name="Tapia R."/>
            <person name="Han C."/>
            <person name="Land M."/>
            <person name="Hauser L."/>
            <person name="Markowitz V."/>
            <person name="Cheng J.-F."/>
            <person name="Hugenholtz P."/>
            <person name="Woyke T."/>
            <person name="Wu D."/>
            <person name="Spring S."/>
            <person name="Schroeder M."/>
            <person name="Brambilla E."/>
            <person name="Klenk H.-P."/>
            <person name="Eisen J.A."/>
        </authorList>
    </citation>
    <scope>NUCLEOTIDE SEQUENCE [LARGE SCALE GENOMIC DNA]</scope>
    <source>
        <strain evidence="12">DSM 15286 / JCM 11887 / CIR29812</strain>
    </source>
</reference>
<evidence type="ECO:0000256" key="9">
    <source>
        <dbReference type="ARBA" id="ARBA00023014"/>
    </source>
</evidence>
<dbReference type="InterPro" id="IPR007197">
    <property type="entry name" value="rSAM"/>
</dbReference>
<dbReference type="SFLD" id="SFLDG01094">
    <property type="entry name" value="Uncharacterised_Radical_SAM_Su"/>
    <property type="match status" value="1"/>
</dbReference>
<dbReference type="PANTHER" id="PTHR30352:SF13">
    <property type="entry name" value="GLYCYL-RADICAL ENZYME ACTIVATING ENZYME YJJW-RELATED"/>
    <property type="match status" value="1"/>
</dbReference>
<keyword evidence="5" id="KW-0949">S-adenosyl-L-methionine</keyword>
<dbReference type="Proteomes" id="UP000006793">
    <property type="component" value="Chromosome"/>
</dbReference>
<dbReference type="HOGENOM" id="CLU_078147_2_1_0"/>
<dbReference type="PANTHER" id="PTHR30352">
    <property type="entry name" value="PYRUVATE FORMATE-LYASE-ACTIVATING ENZYME"/>
    <property type="match status" value="1"/>
</dbReference>
<dbReference type="InterPro" id="IPR034457">
    <property type="entry name" value="Organic_radical-activating"/>
</dbReference>
<dbReference type="SFLD" id="SFLDS00029">
    <property type="entry name" value="Radical_SAM"/>
    <property type="match status" value="1"/>
</dbReference>
<evidence type="ECO:0000256" key="7">
    <source>
        <dbReference type="ARBA" id="ARBA00023002"/>
    </source>
</evidence>
<protein>
    <submittedName>
        <fullName evidence="11">Anaerobic ribonucleoside-triphosphate reductase activating protein</fullName>
    </submittedName>
</protein>
<keyword evidence="9" id="KW-0411">Iron-sulfur</keyword>